<sequence>MNLIGHNEVISASRLVERGKIYSLAIPIQRTGVPIFPHRGPPQRLTTVNDQDQPRHLNGGVPSGTGPNADMLIAATHNGTHIDALCHVYSDWKLYNGFPSNSFKTADGAQHCGIEKMGGIVSRAVLLDFAGLVGAPVLDETVAISGKMIAAAERRQDIEIRAGDIVLLHTGWLGHYFAGEANGMPPSLYDVPGLGMSGAEYLIDRDVAAIGADNPAVEIMSSQSTTFLQLHLELLVNRGIPLLEHLDLRQPISDGVNRGMFIAAPLPIMGASGSPINPLLIV</sequence>
<dbReference type="InterPro" id="IPR037175">
    <property type="entry name" value="KFase_sf"/>
</dbReference>
<organism evidence="2 3">
    <name type="scientific">Novosphingobium fluoreni</name>
    <dbReference type="NCBI Taxonomy" id="1391222"/>
    <lineage>
        <taxon>Bacteria</taxon>
        <taxon>Pseudomonadati</taxon>
        <taxon>Pseudomonadota</taxon>
        <taxon>Alphaproteobacteria</taxon>
        <taxon>Sphingomonadales</taxon>
        <taxon>Sphingomonadaceae</taxon>
        <taxon>Novosphingobium</taxon>
    </lineage>
</organism>
<evidence type="ECO:0000313" key="3">
    <source>
        <dbReference type="Proteomes" id="UP000561459"/>
    </source>
</evidence>
<dbReference type="EMBL" id="JACIDY010000008">
    <property type="protein sequence ID" value="MBB3941311.1"/>
    <property type="molecule type" value="Genomic_DNA"/>
</dbReference>
<dbReference type="RefSeq" id="WP_183618026.1">
    <property type="nucleotide sequence ID" value="NZ_JACIDY010000008.1"/>
</dbReference>
<evidence type="ECO:0000256" key="1">
    <source>
        <dbReference type="SAM" id="MobiDB-lite"/>
    </source>
</evidence>
<dbReference type="Proteomes" id="UP000561459">
    <property type="component" value="Unassembled WGS sequence"/>
</dbReference>
<dbReference type="AlphaFoldDB" id="A0A7W6FZH3"/>
<feature type="region of interest" description="Disordered" evidence="1">
    <location>
        <begin position="36"/>
        <end position="65"/>
    </location>
</feature>
<protein>
    <submittedName>
        <fullName evidence="2">Kynurenine formamidase</fullName>
    </submittedName>
</protein>
<dbReference type="GO" id="GO:0019441">
    <property type="term" value="P:L-tryptophan catabolic process to kynurenine"/>
    <property type="evidence" value="ECO:0007669"/>
    <property type="project" value="InterPro"/>
</dbReference>
<dbReference type="PANTHER" id="PTHR34861:SF10">
    <property type="entry name" value="CYCLASE"/>
    <property type="match status" value="1"/>
</dbReference>
<comment type="caution">
    <text evidence="2">The sequence shown here is derived from an EMBL/GenBank/DDBJ whole genome shotgun (WGS) entry which is preliminary data.</text>
</comment>
<gene>
    <name evidence="2" type="ORF">GGR39_002987</name>
</gene>
<dbReference type="Gene3D" id="3.50.30.50">
    <property type="entry name" value="Putative cyclase"/>
    <property type="match status" value="1"/>
</dbReference>
<keyword evidence="3" id="KW-1185">Reference proteome</keyword>
<evidence type="ECO:0000313" key="2">
    <source>
        <dbReference type="EMBL" id="MBB3941311.1"/>
    </source>
</evidence>
<accession>A0A7W6FZH3</accession>
<dbReference type="PANTHER" id="PTHR34861">
    <property type="match status" value="1"/>
</dbReference>
<dbReference type="InterPro" id="IPR007325">
    <property type="entry name" value="KFase/CYL"/>
</dbReference>
<dbReference type="Pfam" id="PF04199">
    <property type="entry name" value="Cyclase"/>
    <property type="match status" value="1"/>
</dbReference>
<name>A0A7W6FZH3_9SPHN</name>
<dbReference type="GO" id="GO:0004061">
    <property type="term" value="F:arylformamidase activity"/>
    <property type="evidence" value="ECO:0007669"/>
    <property type="project" value="InterPro"/>
</dbReference>
<reference evidence="2 3" key="1">
    <citation type="submission" date="2020-08" db="EMBL/GenBank/DDBJ databases">
        <title>Genomic Encyclopedia of Type Strains, Phase IV (KMG-IV): sequencing the most valuable type-strain genomes for metagenomic binning, comparative biology and taxonomic classification.</title>
        <authorList>
            <person name="Goeker M."/>
        </authorList>
    </citation>
    <scope>NUCLEOTIDE SEQUENCE [LARGE SCALE GENOMIC DNA]</scope>
    <source>
        <strain evidence="2 3">DSM 27568</strain>
    </source>
</reference>
<dbReference type="SUPFAM" id="SSF102198">
    <property type="entry name" value="Putative cyclase"/>
    <property type="match status" value="1"/>
</dbReference>
<proteinExistence type="predicted"/>